<gene>
    <name evidence="1" type="ORF">HMPREF1555_02045</name>
</gene>
<evidence type="ECO:0000313" key="1">
    <source>
        <dbReference type="EMBL" id="ERJ64082.1"/>
    </source>
</evidence>
<dbReference type="EMBL" id="AWUW01000140">
    <property type="protein sequence ID" value="ERJ64082.1"/>
    <property type="molecule type" value="Genomic_DNA"/>
</dbReference>
<sequence>MRAKKEESGSKSYNSTLLGSSVFSSFTKKGSIYWLKMELLTVAY</sequence>
<dbReference type="AlphaFoldDB" id="A0A0E2M302"/>
<protein>
    <submittedName>
        <fullName evidence="1">Uncharacterized protein</fullName>
    </submittedName>
</protein>
<organism evidence="1 2">
    <name type="scientific">Porphyromonas gingivalis F0570</name>
    <dbReference type="NCBI Taxonomy" id="1227271"/>
    <lineage>
        <taxon>Bacteria</taxon>
        <taxon>Pseudomonadati</taxon>
        <taxon>Bacteroidota</taxon>
        <taxon>Bacteroidia</taxon>
        <taxon>Bacteroidales</taxon>
        <taxon>Porphyromonadaceae</taxon>
        <taxon>Porphyromonas</taxon>
    </lineage>
</organism>
<proteinExistence type="predicted"/>
<dbReference type="PATRIC" id="fig|1227271.3.peg.1794"/>
<dbReference type="Proteomes" id="UP000016630">
    <property type="component" value="Unassembled WGS sequence"/>
</dbReference>
<evidence type="ECO:0000313" key="2">
    <source>
        <dbReference type="Proteomes" id="UP000016630"/>
    </source>
</evidence>
<dbReference type="HOGENOM" id="CLU_3220017_0_0_10"/>
<comment type="caution">
    <text evidence="1">The sequence shown here is derived from an EMBL/GenBank/DDBJ whole genome shotgun (WGS) entry which is preliminary data.</text>
</comment>
<reference evidence="1 2" key="1">
    <citation type="submission" date="2013-06" db="EMBL/GenBank/DDBJ databases">
        <authorList>
            <person name="Weinstock G."/>
            <person name="Sodergren E."/>
            <person name="Lobos E.A."/>
            <person name="Fulton L."/>
            <person name="Fulton R."/>
            <person name="Courtney L."/>
            <person name="Fronick C."/>
            <person name="O'Laughlin M."/>
            <person name="Godfrey J."/>
            <person name="Wilson R.M."/>
            <person name="Miner T."/>
            <person name="Farmer C."/>
            <person name="Delehaunty K."/>
            <person name="Cordes M."/>
            <person name="Minx P."/>
            <person name="Tomlinson C."/>
            <person name="Chen J."/>
            <person name="Wollam A."/>
            <person name="Pepin K.H."/>
            <person name="Bhonagiri V."/>
            <person name="Zhang X."/>
            <person name="Warren W."/>
            <person name="Mitreva M."/>
            <person name="Mardis E.R."/>
            <person name="Wilson R.K."/>
        </authorList>
    </citation>
    <scope>NUCLEOTIDE SEQUENCE [LARGE SCALE GENOMIC DNA]</scope>
    <source>
        <strain evidence="1 2">F0570</strain>
    </source>
</reference>
<accession>A0A0E2M302</accession>
<name>A0A0E2M302_PORGN</name>